<keyword evidence="9" id="KW-1185">Reference proteome</keyword>
<keyword evidence="5 7" id="KW-0472">Membrane</keyword>
<dbReference type="GeneID" id="38139286"/>
<keyword evidence="4" id="KW-0560">Oxidoreductase</keyword>
<evidence type="ECO:0000256" key="1">
    <source>
        <dbReference type="ARBA" id="ARBA00004141"/>
    </source>
</evidence>
<dbReference type="InterPro" id="IPR013901">
    <property type="entry name" value="Anthrone_oxy"/>
</dbReference>
<accession>A0A3F3QAP3</accession>
<evidence type="ECO:0000313" key="8">
    <source>
        <dbReference type="EMBL" id="RDH36291.1"/>
    </source>
</evidence>
<dbReference type="AlphaFoldDB" id="A0A3F3QAP3"/>
<keyword evidence="4" id="KW-0503">Monooxygenase</keyword>
<gene>
    <name evidence="8" type="ORF">BDQ94DRAFT_167909</name>
</gene>
<comment type="similarity">
    <text evidence="6">Belongs to the anthrone oxygenase family.</text>
</comment>
<evidence type="ECO:0008006" key="10">
    <source>
        <dbReference type="Google" id="ProtNLM"/>
    </source>
</evidence>
<dbReference type="GO" id="GO:0004497">
    <property type="term" value="F:monooxygenase activity"/>
    <property type="evidence" value="ECO:0007669"/>
    <property type="project" value="UniProtKB-KW"/>
</dbReference>
<evidence type="ECO:0000313" key="9">
    <source>
        <dbReference type="Proteomes" id="UP000253729"/>
    </source>
</evidence>
<feature type="transmembrane region" description="Helical" evidence="7">
    <location>
        <begin position="94"/>
        <end position="113"/>
    </location>
</feature>
<evidence type="ECO:0000256" key="6">
    <source>
        <dbReference type="ARBA" id="ARBA00034313"/>
    </source>
</evidence>
<evidence type="ECO:0000256" key="4">
    <source>
        <dbReference type="ARBA" id="ARBA00023033"/>
    </source>
</evidence>
<evidence type="ECO:0000256" key="5">
    <source>
        <dbReference type="ARBA" id="ARBA00023136"/>
    </source>
</evidence>
<protein>
    <recommendedName>
        <fullName evidence="10">DUF1772-domain-containing protein</fullName>
    </recommendedName>
</protein>
<sequence>MSTYPPGYRIALAVGLSGAAWLSGNIAALSLIAVPALANAREEKSVPPGTVVKLWNKIYDAGKSQNPPVAAITAAAFLYLAWSVHPGVPTTYNLAGLYTTAAVLTVSIVPYTILTMRPTNNALIKLAKSRGELTATEVAQSNDLLGRWVVLNGIRSLLPLVGGVVAITAAFF</sequence>
<comment type="subcellular location">
    <subcellularLocation>
        <location evidence="1">Membrane</location>
        <topology evidence="1">Multi-pass membrane protein</topology>
    </subcellularLocation>
</comment>
<organism evidence="8 9">
    <name type="scientific">Aspergillus welwitschiae</name>
    <dbReference type="NCBI Taxonomy" id="1341132"/>
    <lineage>
        <taxon>Eukaryota</taxon>
        <taxon>Fungi</taxon>
        <taxon>Dikarya</taxon>
        <taxon>Ascomycota</taxon>
        <taxon>Pezizomycotina</taxon>
        <taxon>Eurotiomycetes</taxon>
        <taxon>Eurotiomycetidae</taxon>
        <taxon>Eurotiales</taxon>
        <taxon>Aspergillaceae</taxon>
        <taxon>Aspergillus</taxon>
        <taxon>Aspergillus subgen. Circumdati</taxon>
    </lineage>
</organism>
<proteinExistence type="inferred from homology"/>
<dbReference type="PANTHER" id="PTHR35042:SF1">
    <property type="entry name" value="DUF1772-DOMAIN-CONTAINING PROTEIN"/>
    <property type="match status" value="1"/>
</dbReference>
<reference evidence="8 9" key="1">
    <citation type="submission" date="2018-07" db="EMBL/GenBank/DDBJ databases">
        <title>The genomes of Aspergillus section Nigri reveals drivers in fungal speciation.</title>
        <authorList>
            <consortium name="DOE Joint Genome Institute"/>
            <person name="Vesth T.C."/>
            <person name="Nybo J."/>
            <person name="Theobald S."/>
            <person name="Brandl J."/>
            <person name="Frisvad J.C."/>
            <person name="Nielsen K.F."/>
            <person name="Lyhne E.K."/>
            <person name="Kogle M.E."/>
            <person name="Kuo A."/>
            <person name="Riley R."/>
            <person name="Clum A."/>
            <person name="Nolan M."/>
            <person name="Lipzen A."/>
            <person name="Salamov A."/>
            <person name="Henrissat B."/>
            <person name="Wiebenga A."/>
            <person name="De vries R.P."/>
            <person name="Grigoriev I.V."/>
            <person name="Mortensen U.H."/>
            <person name="Andersen M.R."/>
            <person name="Baker S.E."/>
        </authorList>
    </citation>
    <scope>NUCLEOTIDE SEQUENCE [LARGE SCALE GENOMIC DNA]</scope>
    <source>
        <strain evidence="8 9">CBS 139.54b</strain>
    </source>
</reference>
<feature type="transmembrane region" description="Helical" evidence="7">
    <location>
        <begin position="64"/>
        <end position="82"/>
    </location>
</feature>
<keyword evidence="2 7" id="KW-0812">Transmembrane</keyword>
<feature type="transmembrane region" description="Helical" evidence="7">
    <location>
        <begin position="153"/>
        <end position="171"/>
    </location>
</feature>
<dbReference type="EMBL" id="KZ852038">
    <property type="protein sequence ID" value="RDH36291.1"/>
    <property type="molecule type" value="Genomic_DNA"/>
</dbReference>
<keyword evidence="3 7" id="KW-1133">Transmembrane helix</keyword>
<evidence type="ECO:0000256" key="7">
    <source>
        <dbReference type="SAM" id="Phobius"/>
    </source>
</evidence>
<evidence type="ECO:0000256" key="3">
    <source>
        <dbReference type="ARBA" id="ARBA00022989"/>
    </source>
</evidence>
<dbReference type="Proteomes" id="UP000253729">
    <property type="component" value="Unassembled WGS sequence"/>
</dbReference>
<dbReference type="RefSeq" id="XP_026629313.1">
    <property type="nucleotide sequence ID" value="XM_026770930.1"/>
</dbReference>
<name>A0A3F3QAP3_9EURO</name>
<dbReference type="STRING" id="1341132.A0A3F3QAP3"/>
<dbReference type="Pfam" id="PF08592">
    <property type="entry name" value="Anthrone_oxy"/>
    <property type="match status" value="1"/>
</dbReference>
<dbReference type="GO" id="GO:0016020">
    <property type="term" value="C:membrane"/>
    <property type="evidence" value="ECO:0007669"/>
    <property type="project" value="UniProtKB-SubCell"/>
</dbReference>
<dbReference type="PANTHER" id="PTHR35042">
    <property type="entry name" value="ANTHRONE OXYGENASE ENCC"/>
    <property type="match status" value="1"/>
</dbReference>
<evidence type="ECO:0000256" key="2">
    <source>
        <dbReference type="ARBA" id="ARBA00022692"/>
    </source>
</evidence>